<evidence type="ECO:0000256" key="5">
    <source>
        <dbReference type="ARBA" id="ARBA00022777"/>
    </source>
</evidence>
<dbReference type="Pfam" id="PF02518">
    <property type="entry name" value="HATPase_c"/>
    <property type="match status" value="1"/>
</dbReference>
<feature type="compositionally biased region" description="Pro residues" evidence="6">
    <location>
        <begin position="645"/>
        <end position="666"/>
    </location>
</feature>
<evidence type="ECO:0000256" key="6">
    <source>
        <dbReference type="SAM" id="MobiDB-lite"/>
    </source>
</evidence>
<evidence type="ECO:0000256" key="3">
    <source>
        <dbReference type="ARBA" id="ARBA00022553"/>
    </source>
</evidence>
<keyword evidence="7" id="KW-1133">Transmembrane helix</keyword>
<feature type="transmembrane region" description="Helical" evidence="7">
    <location>
        <begin position="275"/>
        <end position="296"/>
    </location>
</feature>
<comment type="catalytic activity">
    <reaction evidence="1">
        <text>ATP + protein L-histidine = ADP + protein N-phospho-L-histidine.</text>
        <dbReference type="EC" id="2.7.13.3"/>
    </reaction>
</comment>
<dbReference type="PANTHER" id="PTHR45436:SF5">
    <property type="entry name" value="SENSOR HISTIDINE KINASE TRCS"/>
    <property type="match status" value="1"/>
</dbReference>
<feature type="compositionally biased region" description="Pro residues" evidence="6">
    <location>
        <begin position="674"/>
        <end position="686"/>
    </location>
</feature>
<dbReference type="CDD" id="cd00075">
    <property type="entry name" value="HATPase"/>
    <property type="match status" value="1"/>
</dbReference>
<keyword evidence="4" id="KW-0808">Transferase</keyword>
<keyword evidence="10" id="KW-1185">Reference proteome</keyword>
<dbReference type="RefSeq" id="WP_355091910.1">
    <property type="nucleotide sequence ID" value="NZ_JBEXKW010000169.1"/>
</dbReference>
<protein>
    <recommendedName>
        <fullName evidence="2">histidine kinase</fullName>
        <ecNumber evidence="2">2.7.13.3</ecNumber>
    </recommendedName>
</protein>
<evidence type="ECO:0000256" key="1">
    <source>
        <dbReference type="ARBA" id="ARBA00000085"/>
    </source>
</evidence>
<dbReference type="Pfam" id="PF08376">
    <property type="entry name" value="NIT"/>
    <property type="match status" value="1"/>
</dbReference>
<evidence type="ECO:0000259" key="8">
    <source>
        <dbReference type="SMART" id="SM00387"/>
    </source>
</evidence>
<evidence type="ECO:0000256" key="2">
    <source>
        <dbReference type="ARBA" id="ARBA00012438"/>
    </source>
</evidence>
<feature type="region of interest" description="Disordered" evidence="6">
    <location>
        <begin position="645"/>
        <end position="807"/>
    </location>
</feature>
<evidence type="ECO:0000256" key="7">
    <source>
        <dbReference type="SAM" id="Phobius"/>
    </source>
</evidence>
<dbReference type="Proteomes" id="UP001551695">
    <property type="component" value="Unassembled WGS sequence"/>
</dbReference>
<name>A0ABV3FSV4_9NOCA</name>
<dbReference type="SUPFAM" id="SSF55874">
    <property type="entry name" value="ATPase domain of HSP90 chaperone/DNA topoisomerase II/histidine kinase"/>
    <property type="match status" value="1"/>
</dbReference>
<dbReference type="InterPro" id="IPR050428">
    <property type="entry name" value="TCS_sensor_his_kinase"/>
</dbReference>
<evidence type="ECO:0000313" key="9">
    <source>
        <dbReference type="EMBL" id="MEV0708503.1"/>
    </source>
</evidence>
<dbReference type="EMBL" id="JBFAKC010000005">
    <property type="protein sequence ID" value="MEV0708503.1"/>
    <property type="molecule type" value="Genomic_DNA"/>
</dbReference>
<accession>A0ABV3FSV4</accession>
<feature type="compositionally biased region" description="Basic and acidic residues" evidence="6">
    <location>
        <begin position="763"/>
        <end position="774"/>
    </location>
</feature>
<proteinExistence type="predicted"/>
<feature type="domain" description="Histidine kinase/HSP90-like ATPase" evidence="8">
    <location>
        <begin position="478"/>
        <end position="591"/>
    </location>
</feature>
<comment type="caution">
    <text evidence="9">The sequence shown here is derived from an EMBL/GenBank/DDBJ whole genome shotgun (WGS) entry which is preliminary data.</text>
</comment>
<keyword evidence="5" id="KW-0418">Kinase</keyword>
<dbReference type="Gene3D" id="6.10.340.10">
    <property type="match status" value="1"/>
</dbReference>
<evidence type="ECO:0000256" key="4">
    <source>
        <dbReference type="ARBA" id="ARBA00022679"/>
    </source>
</evidence>
<dbReference type="EC" id="2.7.13.3" evidence="2"/>
<keyword evidence="7" id="KW-0472">Membrane</keyword>
<keyword evidence="3" id="KW-0597">Phosphoprotein</keyword>
<dbReference type="InterPro" id="IPR013587">
    <property type="entry name" value="Nitrate/nitrite_sensing"/>
</dbReference>
<dbReference type="InterPro" id="IPR036890">
    <property type="entry name" value="HATPase_C_sf"/>
</dbReference>
<sequence length="807" mass="86802">MQATSVPSIDFVRALQLERQLTIARFAGDGSVTPALAAARSQLDSSIRTLFKASAALVELGLVEVQSEGDYEANTGLLENIAKARVGIDAGVMSALDVYRMYNQLGNIVTSGTRLTMGSAPDAEISSLLSDSRAVLYTSESLSRASAVGAAIALSEEPFAVPLEDFQYEMGLYHTQIANLASDSDFSQRERLQKLMQSPAWQQVTLMENALVQRSAAVASGARTTSLPPLPMSTPEWQAAATQLNNEILDVYNVQFHNAHGLAVEVGKNNASNSAWAGAGVLLVSILAFVIALLLANRVIRRLKRLRNETLTLANERLPDLLRRLRNGETVDPATESGNLDFGTDEIGEVATAFEQAHNAAVEGAVNEARTREGVKLVFLNIAHRSQIVVHRQLEILDEAENQQEDPALLETLFRLDHLATRERRNAENLIILGGGQPGRQWRNPVPLMDLVRSSVGETLDYARVRVARLPEAHIVGTVVADLIHLLAELVDNATTFSPPQSKVEIAGNVVGKGVVLEISDQGMGMPEAELTRVNDMLRNPPDFGVATLSADSRLGLFVVAQLALRNDVSVRLSESDYGGIRAIVLLPTTLLASGGAPGLSTPSAGQLDPRRQRHITSAADSAGRPVESESAVLTAAPPVALPAPPPAPVHAPEPAAPPSYVPPSYVPQSYTPQAPPQAPPPPVEQPPQVQQPYAPQAAPSYLSQSQPYAPQVQPQAPQEQHAQPQAQPLGPDGRPALPRRNRQASLNPELAKDPTPTATHQVVERERSAEQARDLMSAIENGTRQGRRAQLADDQEQEGDDRSQNR</sequence>
<reference evidence="9 10" key="1">
    <citation type="submission" date="2024-06" db="EMBL/GenBank/DDBJ databases">
        <title>The Natural Products Discovery Center: Release of the First 8490 Sequenced Strains for Exploring Actinobacteria Biosynthetic Diversity.</title>
        <authorList>
            <person name="Kalkreuter E."/>
            <person name="Kautsar S.A."/>
            <person name="Yang D."/>
            <person name="Bader C.D."/>
            <person name="Teijaro C.N."/>
            <person name="Fluegel L."/>
            <person name="Davis C.M."/>
            <person name="Simpson J.R."/>
            <person name="Lauterbach L."/>
            <person name="Steele A.D."/>
            <person name="Gui C."/>
            <person name="Meng S."/>
            <person name="Li G."/>
            <person name="Viehrig K."/>
            <person name="Ye F."/>
            <person name="Su P."/>
            <person name="Kiefer A.F."/>
            <person name="Nichols A."/>
            <person name="Cepeda A.J."/>
            <person name="Yan W."/>
            <person name="Fan B."/>
            <person name="Jiang Y."/>
            <person name="Adhikari A."/>
            <person name="Zheng C.-J."/>
            <person name="Schuster L."/>
            <person name="Cowan T.M."/>
            <person name="Smanski M.J."/>
            <person name="Chevrette M.G."/>
            <person name="De Carvalho L.P.S."/>
            <person name="Shen B."/>
        </authorList>
    </citation>
    <scope>NUCLEOTIDE SEQUENCE [LARGE SCALE GENOMIC DNA]</scope>
    <source>
        <strain evidence="9 10">NPDC050403</strain>
    </source>
</reference>
<organism evidence="9 10">
    <name type="scientific">Nocardia aurea</name>
    <dbReference type="NCBI Taxonomy" id="2144174"/>
    <lineage>
        <taxon>Bacteria</taxon>
        <taxon>Bacillati</taxon>
        <taxon>Actinomycetota</taxon>
        <taxon>Actinomycetes</taxon>
        <taxon>Mycobacteriales</taxon>
        <taxon>Nocardiaceae</taxon>
        <taxon>Nocardia</taxon>
    </lineage>
</organism>
<feature type="compositionally biased region" description="Low complexity" evidence="6">
    <location>
        <begin position="687"/>
        <end position="729"/>
    </location>
</feature>
<dbReference type="PANTHER" id="PTHR45436">
    <property type="entry name" value="SENSOR HISTIDINE KINASE YKOH"/>
    <property type="match status" value="1"/>
</dbReference>
<dbReference type="Gene3D" id="3.30.565.10">
    <property type="entry name" value="Histidine kinase-like ATPase, C-terminal domain"/>
    <property type="match status" value="1"/>
</dbReference>
<evidence type="ECO:0000313" key="10">
    <source>
        <dbReference type="Proteomes" id="UP001551695"/>
    </source>
</evidence>
<gene>
    <name evidence="9" type="ORF">AB0I48_13145</name>
</gene>
<dbReference type="SMART" id="SM00387">
    <property type="entry name" value="HATPase_c"/>
    <property type="match status" value="1"/>
</dbReference>
<dbReference type="InterPro" id="IPR003594">
    <property type="entry name" value="HATPase_dom"/>
</dbReference>
<keyword evidence="7" id="KW-0812">Transmembrane</keyword>